<name>A0AAN8F3U9_TRICO</name>
<feature type="transmembrane region" description="Helical" evidence="1">
    <location>
        <begin position="60"/>
        <end position="81"/>
    </location>
</feature>
<feature type="transmembrane region" description="Helical" evidence="1">
    <location>
        <begin position="120"/>
        <end position="142"/>
    </location>
</feature>
<protein>
    <submittedName>
        <fullName evidence="2">Uncharacterized protein</fullName>
    </submittedName>
</protein>
<organism evidence="2 3">
    <name type="scientific">Trichostrongylus colubriformis</name>
    <name type="common">Black scour worm</name>
    <dbReference type="NCBI Taxonomy" id="6319"/>
    <lineage>
        <taxon>Eukaryota</taxon>
        <taxon>Metazoa</taxon>
        <taxon>Ecdysozoa</taxon>
        <taxon>Nematoda</taxon>
        <taxon>Chromadorea</taxon>
        <taxon>Rhabditida</taxon>
        <taxon>Rhabditina</taxon>
        <taxon>Rhabditomorpha</taxon>
        <taxon>Strongyloidea</taxon>
        <taxon>Trichostrongylidae</taxon>
        <taxon>Trichostrongylus</taxon>
    </lineage>
</organism>
<evidence type="ECO:0000313" key="3">
    <source>
        <dbReference type="Proteomes" id="UP001331761"/>
    </source>
</evidence>
<feature type="transmembrane region" description="Helical" evidence="1">
    <location>
        <begin position="33"/>
        <end position="54"/>
    </location>
</feature>
<accession>A0AAN8F3U9</accession>
<sequence>MPSFSECYQYRGIVVKCDLKMCRSNFPGKIDTVLWGITFALTVWFFRLPVSIWFSKKVNWALATLSVICFSIFCSCGLWLLWKYRSISRWRVLNPYFFALAWIAFAAGVVSFSASTWTLFGWWSLYIAGVTIMFLISIASIFA</sequence>
<feature type="transmembrane region" description="Helical" evidence="1">
    <location>
        <begin position="93"/>
        <end position="114"/>
    </location>
</feature>
<proteinExistence type="predicted"/>
<dbReference type="Proteomes" id="UP001331761">
    <property type="component" value="Unassembled WGS sequence"/>
</dbReference>
<keyword evidence="1" id="KW-1133">Transmembrane helix</keyword>
<dbReference type="InterPro" id="IPR033579">
    <property type="entry name" value="TMEM128"/>
</dbReference>
<dbReference type="AlphaFoldDB" id="A0AAN8F3U9"/>
<dbReference type="Pfam" id="PF20479">
    <property type="entry name" value="TMEM128"/>
    <property type="match status" value="1"/>
</dbReference>
<keyword evidence="1" id="KW-0472">Membrane</keyword>
<keyword evidence="1" id="KW-0812">Transmembrane</keyword>
<evidence type="ECO:0000256" key="1">
    <source>
        <dbReference type="SAM" id="Phobius"/>
    </source>
</evidence>
<reference evidence="2 3" key="1">
    <citation type="submission" date="2019-10" db="EMBL/GenBank/DDBJ databases">
        <title>Assembly and Annotation for the nematode Trichostrongylus colubriformis.</title>
        <authorList>
            <person name="Martin J."/>
        </authorList>
    </citation>
    <scope>NUCLEOTIDE SEQUENCE [LARGE SCALE GENOMIC DNA]</scope>
    <source>
        <strain evidence="2">G859</strain>
        <tissue evidence="2">Whole worm</tissue>
    </source>
</reference>
<keyword evidence="3" id="KW-1185">Reference proteome</keyword>
<dbReference type="EMBL" id="WIXE01021073">
    <property type="protein sequence ID" value="KAK5968739.1"/>
    <property type="molecule type" value="Genomic_DNA"/>
</dbReference>
<gene>
    <name evidence="2" type="ORF">GCK32_012424</name>
</gene>
<evidence type="ECO:0000313" key="2">
    <source>
        <dbReference type="EMBL" id="KAK5968739.1"/>
    </source>
</evidence>
<comment type="caution">
    <text evidence="2">The sequence shown here is derived from an EMBL/GenBank/DDBJ whole genome shotgun (WGS) entry which is preliminary data.</text>
</comment>